<evidence type="ECO:0000313" key="3">
    <source>
        <dbReference type="Proteomes" id="UP000240009"/>
    </source>
</evidence>
<dbReference type="EMBL" id="PUIA01000081">
    <property type="protein sequence ID" value="PQO25524.1"/>
    <property type="molecule type" value="Genomic_DNA"/>
</dbReference>
<evidence type="ECO:0000256" key="1">
    <source>
        <dbReference type="SAM" id="Phobius"/>
    </source>
</evidence>
<dbReference type="AlphaFoldDB" id="A0A2S8F0S6"/>
<protein>
    <submittedName>
        <fullName evidence="2">Uncharacterized protein</fullName>
    </submittedName>
</protein>
<feature type="transmembrane region" description="Helical" evidence="1">
    <location>
        <begin position="112"/>
        <end position="134"/>
    </location>
</feature>
<keyword evidence="1" id="KW-0472">Membrane</keyword>
<feature type="transmembrane region" description="Helical" evidence="1">
    <location>
        <begin position="215"/>
        <end position="235"/>
    </location>
</feature>
<keyword evidence="1" id="KW-0812">Transmembrane</keyword>
<comment type="caution">
    <text evidence="2">The sequence shown here is derived from an EMBL/GenBank/DDBJ whole genome shotgun (WGS) entry which is preliminary data.</text>
</comment>
<feature type="transmembrane region" description="Helical" evidence="1">
    <location>
        <begin position="78"/>
        <end position="100"/>
    </location>
</feature>
<dbReference type="Proteomes" id="UP000240009">
    <property type="component" value="Unassembled WGS sequence"/>
</dbReference>
<name>A0A2S8F0S6_9BACT</name>
<proteinExistence type="predicted"/>
<sequence length="239" mass="26576">MAEQQEKIRVTCPSCFKRFEVSAKFAGREGPCPACKKPIKIPELSEQVVLREKEGFGGVKSKEGKLVFKPVAREDAKFSTTALAVVLTAAISAFAIAFFIGHSTEDTNNLTWIVAAGSFLIAVPLCWSGYWFLRDDEYEAYSGQELWVRVLICSAAYALIWGIYAFLIGYWELDSNLNENLPYFVITAVVCLIGGGFAAAGSFDIQPLSGFLHFSLYILITLLLRMTMGLSAYYVTWWP</sequence>
<reference evidence="2 3" key="1">
    <citation type="submission" date="2018-02" db="EMBL/GenBank/DDBJ databases">
        <title>Comparative genomes isolates from brazilian mangrove.</title>
        <authorList>
            <person name="Araujo J.E."/>
            <person name="Taketani R.G."/>
            <person name="Silva M.C.P."/>
            <person name="Loureco M.V."/>
            <person name="Andreote F.D."/>
        </authorList>
    </citation>
    <scope>NUCLEOTIDE SEQUENCE [LARGE SCALE GENOMIC DNA]</scope>
    <source>
        <strain evidence="2 3">HEX-2 MGV</strain>
    </source>
</reference>
<evidence type="ECO:0000313" key="2">
    <source>
        <dbReference type="EMBL" id="PQO25524.1"/>
    </source>
</evidence>
<dbReference type="RefSeq" id="WP_105358984.1">
    <property type="nucleotide sequence ID" value="NZ_PUIA01000081.1"/>
</dbReference>
<organism evidence="2 3">
    <name type="scientific">Blastopirellula marina</name>
    <dbReference type="NCBI Taxonomy" id="124"/>
    <lineage>
        <taxon>Bacteria</taxon>
        <taxon>Pseudomonadati</taxon>
        <taxon>Planctomycetota</taxon>
        <taxon>Planctomycetia</taxon>
        <taxon>Pirellulales</taxon>
        <taxon>Pirellulaceae</taxon>
        <taxon>Blastopirellula</taxon>
    </lineage>
</organism>
<feature type="transmembrane region" description="Helical" evidence="1">
    <location>
        <begin position="183"/>
        <end position="203"/>
    </location>
</feature>
<gene>
    <name evidence="2" type="ORF">C5Y96_24615</name>
</gene>
<dbReference type="OrthoDB" id="284830at2"/>
<feature type="transmembrane region" description="Helical" evidence="1">
    <location>
        <begin position="146"/>
        <end position="171"/>
    </location>
</feature>
<keyword evidence="1" id="KW-1133">Transmembrane helix</keyword>
<accession>A0A2S8F0S6</accession>